<dbReference type="EMBL" id="CAIIXF020000004">
    <property type="protein sequence ID" value="CAH1781183.1"/>
    <property type="molecule type" value="Genomic_DNA"/>
</dbReference>
<gene>
    <name evidence="1" type="ORF">OFUS_LOCUS7787</name>
</gene>
<name>A0A8J1UGB8_OWEFU</name>
<dbReference type="SUPFAM" id="SSF51126">
    <property type="entry name" value="Pectin lyase-like"/>
    <property type="match status" value="1"/>
</dbReference>
<reference evidence="1" key="1">
    <citation type="submission" date="2022-03" db="EMBL/GenBank/DDBJ databases">
        <authorList>
            <person name="Martin C."/>
        </authorList>
    </citation>
    <scope>NUCLEOTIDE SEQUENCE</scope>
</reference>
<evidence type="ECO:0000313" key="1">
    <source>
        <dbReference type="EMBL" id="CAH1781183.1"/>
    </source>
</evidence>
<proteinExistence type="predicted"/>
<keyword evidence="2" id="KW-1185">Reference proteome</keyword>
<dbReference type="InterPro" id="IPR011050">
    <property type="entry name" value="Pectin_lyase_fold/virulence"/>
</dbReference>
<sequence length="168" mass="18634">GTDSCGIHLHQRSTLLATYTNIRRCQLTIDQYQTALVLRHVAITESPGIGLSILRMRHPINITDSNFVNNTLSGINVETYTGQVNIERVEASDNGDTGATYIRLPEPSPQRKMMFCTPGVETTELSAGEAVEVIIDTTHTDMRSGCIQVNHILMFHPMLTENPPLSRE</sequence>
<protein>
    <submittedName>
        <fullName evidence="1">Uncharacterized protein</fullName>
    </submittedName>
</protein>
<comment type="caution">
    <text evidence="1">The sequence shown here is derived from an EMBL/GenBank/DDBJ whole genome shotgun (WGS) entry which is preliminary data.</text>
</comment>
<organism evidence="1 2">
    <name type="scientific">Owenia fusiformis</name>
    <name type="common">Polychaete worm</name>
    <dbReference type="NCBI Taxonomy" id="6347"/>
    <lineage>
        <taxon>Eukaryota</taxon>
        <taxon>Metazoa</taxon>
        <taxon>Spiralia</taxon>
        <taxon>Lophotrochozoa</taxon>
        <taxon>Annelida</taxon>
        <taxon>Polychaeta</taxon>
        <taxon>Sedentaria</taxon>
        <taxon>Canalipalpata</taxon>
        <taxon>Sabellida</taxon>
        <taxon>Oweniida</taxon>
        <taxon>Oweniidae</taxon>
        <taxon>Owenia</taxon>
    </lineage>
</organism>
<dbReference type="AlphaFoldDB" id="A0A8J1UGB8"/>
<feature type="non-terminal residue" evidence="1">
    <location>
        <position position="168"/>
    </location>
</feature>
<accession>A0A8J1UGB8</accession>
<dbReference type="Proteomes" id="UP000749559">
    <property type="component" value="Unassembled WGS sequence"/>
</dbReference>
<evidence type="ECO:0000313" key="2">
    <source>
        <dbReference type="Proteomes" id="UP000749559"/>
    </source>
</evidence>
<feature type="non-terminal residue" evidence="1">
    <location>
        <position position="1"/>
    </location>
</feature>